<keyword evidence="3" id="KW-1185">Reference proteome</keyword>
<proteinExistence type="predicted"/>
<comment type="caution">
    <text evidence="2">The sequence shown here is derived from an EMBL/GenBank/DDBJ whole genome shotgun (WGS) entry which is preliminary data.</text>
</comment>
<dbReference type="EMBL" id="JAPDRK010000010">
    <property type="protein sequence ID" value="KAJ9608413.1"/>
    <property type="molecule type" value="Genomic_DNA"/>
</dbReference>
<feature type="transmembrane region" description="Helical" evidence="1">
    <location>
        <begin position="241"/>
        <end position="262"/>
    </location>
</feature>
<reference evidence="2" key="1">
    <citation type="submission" date="2022-10" db="EMBL/GenBank/DDBJ databases">
        <title>Culturing micro-colonial fungi from biological soil crusts in the Mojave desert and describing Neophaeococcomyces mojavensis, and introducing the new genera and species Taxawa tesnikishii.</title>
        <authorList>
            <person name="Kurbessoian T."/>
            <person name="Stajich J.E."/>
        </authorList>
    </citation>
    <scope>NUCLEOTIDE SEQUENCE</scope>
    <source>
        <strain evidence="2">TK_41</strain>
    </source>
</reference>
<keyword evidence="1" id="KW-1133">Transmembrane helix</keyword>
<keyword evidence="1" id="KW-0472">Membrane</keyword>
<accession>A0AA39CHM2</accession>
<evidence type="ECO:0000313" key="3">
    <source>
        <dbReference type="Proteomes" id="UP001172673"/>
    </source>
</evidence>
<keyword evidence="1" id="KW-0812">Transmembrane</keyword>
<dbReference type="AlphaFoldDB" id="A0AA39CHM2"/>
<protein>
    <submittedName>
        <fullName evidence="2">Uncharacterized protein</fullName>
    </submittedName>
</protein>
<gene>
    <name evidence="2" type="ORF">H2200_007401</name>
</gene>
<evidence type="ECO:0000256" key="1">
    <source>
        <dbReference type="SAM" id="Phobius"/>
    </source>
</evidence>
<evidence type="ECO:0000313" key="2">
    <source>
        <dbReference type="EMBL" id="KAJ9608413.1"/>
    </source>
</evidence>
<organism evidence="2 3">
    <name type="scientific">Cladophialophora chaetospira</name>
    <dbReference type="NCBI Taxonomy" id="386627"/>
    <lineage>
        <taxon>Eukaryota</taxon>
        <taxon>Fungi</taxon>
        <taxon>Dikarya</taxon>
        <taxon>Ascomycota</taxon>
        <taxon>Pezizomycotina</taxon>
        <taxon>Eurotiomycetes</taxon>
        <taxon>Chaetothyriomycetidae</taxon>
        <taxon>Chaetothyriales</taxon>
        <taxon>Herpotrichiellaceae</taxon>
        <taxon>Cladophialophora</taxon>
    </lineage>
</organism>
<name>A0AA39CHM2_9EURO</name>
<dbReference type="Proteomes" id="UP001172673">
    <property type="component" value="Unassembled WGS sequence"/>
</dbReference>
<feature type="transmembrane region" description="Helical" evidence="1">
    <location>
        <begin position="282"/>
        <end position="308"/>
    </location>
</feature>
<sequence length="401" mass="43715">MTISTNFDDLRFTPSTNLQPIFDMVAAVQNFHGAPPATTDLHYAFPTFYLTQGSFLSTGERNISLELTARSAELECQTIANFTYSVDNGQVKLSAWDRGCQITQDISPSSSPAFYFPTSPTIDCATLASPSRLVLAAGEFDGQSVTLLKHLSLISCLPRYLATEGILKLIPGPANTTISQFSPVSPAQVQYFWPWQGFETALHQVGYYNPQTNVSSTGFGNLILALAQQSRSDAILHPDTLIAAAEKLFTSVFAVLGATVLFSSATTPNFGEGSIDETHTRLFVVIAAAAPMISVLACAVLGTIVICLRSRRVSSVLLEEPASLAGFANLLFGSGLLQLVGEMRDRHDYDGKFVKYFKRNYDGKLSKVRLKGSSPEKLHIVFSPLKHKVRDYDFQIADTSQ</sequence>